<keyword evidence="1" id="KW-0812">Transmembrane</keyword>
<keyword evidence="3" id="KW-1185">Reference proteome</keyword>
<dbReference type="EnsemblPlants" id="OBART03G26690.1">
    <property type="protein sequence ID" value="OBART03G26690.1"/>
    <property type="gene ID" value="OBART03G26690"/>
</dbReference>
<proteinExistence type="predicted"/>
<reference evidence="2" key="1">
    <citation type="journal article" date="2009" name="Rice">
        <title>De Novo Next Generation Sequencing of Plant Genomes.</title>
        <authorList>
            <person name="Rounsley S."/>
            <person name="Marri P.R."/>
            <person name="Yu Y."/>
            <person name="He R."/>
            <person name="Sisneros N."/>
            <person name="Goicoechea J.L."/>
            <person name="Lee S.J."/>
            <person name="Angelova A."/>
            <person name="Kudrna D."/>
            <person name="Luo M."/>
            <person name="Affourtit J."/>
            <person name="Desany B."/>
            <person name="Knight J."/>
            <person name="Niazi F."/>
            <person name="Egholm M."/>
            <person name="Wing R.A."/>
        </authorList>
    </citation>
    <scope>NUCLEOTIDE SEQUENCE [LARGE SCALE GENOMIC DNA]</scope>
    <source>
        <strain evidence="2">cv. IRGC 105608</strain>
    </source>
</reference>
<organism evidence="2">
    <name type="scientific">Oryza barthii</name>
    <dbReference type="NCBI Taxonomy" id="65489"/>
    <lineage>
        <taxon>Eukaryota</taxon>
        <taxon>Viridiplantae</taxon>
        <taxon>Streptophyta</taxon>
        <taxon>Embryophyta</taxon>
        <taxon>Tracheophyta</taxon>
        <taxon>Spermatophyta</taxon>
        <taxon>Magnoliopsida</taxon>
        <taxon>Liliopsida</taxon>
        <taxon>Poales</taxon>
        <taxon>Poaceae</taxon>
        <taxon>BOP clade</taxon>
        <taxon>Oryzoideae</taxon>
        <taxon>Oryzeae</taxon>
        <taxon>Oryzinae</taxon>
        <taxon>Oryza</taxon>
    </lineage>
</organism>
<dbReference type="PaxDb" id="65489-OBART03G26690.1"/>
<dbReference type="Gramene" id="OBART03G26690.1">
    <property type="protein sequence ID" value="OBART03G26690.1"/>
    <property type="gene ID" value="OBART03G26690"/>
</dbReference>
<keyword evidence="1" id="KW-0472">Membrane</keyword>
<dbReference type="Proteomes" id="UP000026960">
    <property type="component" value="Chromosome 3"/>
</dbReference>
<name>A0A0D3FLH0_9ORYZ</name>
<dbReference type="AlphaFoldDB" id="A0A0D3FLH0"/>
<reference evidence="2" key="2">
    <citation type="submission" date="2015-03" db="UniProtKB">
        <authorList>
            <consortium name="EnsemblPlants"/>
        </authorList>
    </citation>
    <scope>IDENTIFICATION</scope>
</reference>
<evidence type="ECO:0000313" key="2">
    <source>
        <dbReference type="EnsemblPlants" id="OBART03G26690.1"/>
    </source>
</evidence>
<accession>A0A0D3FLH0</accession>
<protein>
    <submittedName>
        <fullName evidence="2">Uncharacterized protein</fullName>
    </submittedName>
</protein>
<evidence type="ECO:0000256" key="1">
    <source>
        <dbReference type="SAM" id="Phobius"/>
    </source>
</evidence>
<keyword evidence="1" id="KW-1133">Transmembrane helix</keyword>
<sequence>MGFLLRVVQLSIVIAAALVIVITSSGSHYRDSVGVTDHEMFVSAKNDDICQIVVCMVSRLTVIEQSIAGQAS</sequence>
<evidence type="ECO:0000313" key="3">
    <source>
        <dbReference type="Proteomes" id="UP000026960"/>
    </source>
</evidence>
<dbReference type="HOGENOM" id="CLU_2965037_0_0_1"/>
<feature type="transmembrane region" description="Helical" evidence="1">
    <location>
        <begin position="6"/>
        <end position="23"/>
    </location>
</feature>